<evidence type="ECO:0000313" key="1">
    <source>
        <dbReference type="EMBL" id="GBN97151.1"/>
    </source>
</evidence>
<dbReference type="InterPro" id="IPR005312">
    <property type="entry name" value="DUF1759"/>
</dbReference>
<proteinExistence type="predicted"/>
<keyword evidence="2" id="KW-1185">Reference proteome</keyword>
<dbReference type="PANTHER" id="PTHR47331:SF1">
    <property type="entry name" value="GAG-LIKE PROTEIN"/>
    <property type="match status" value="1"/>
</dbReference>
<dbReference type="Proteomes" id="UP000499080">
    <property type="component" value="Unassembled WGS sequence"/>
</dbReference>
<comment type="caution">
    <text evidence="1">The sequence shown here is derived from an EMBL/GenBank/DDBJ whole genome shotgun (WGS) entry which is preliminary data.</text>
</comment>
<organism evidence="1 2">
    <name type="scientific">Araneus ventricosus</name>
    <name type="common">Orbweaver spider</name>
    <name type="synonym">Epeira ventricosa</name>
    <dbReference type="NCBI Taxonomy" id="182803"/>
    <lineage>
        <taxon>Eukaryota</taxon>
        <taxon>Metazoa</taxon>
        <taxon>Ecdysozoa</taxon>
        <taxon>Arthropoda</taxon>
        <taxon>Chelicerata</taxon>
        <taxon>Arachnida</taxon>
        <taxon>Araneae</taxon>
        <taxon>Araneomorphae</taxon>
        <taxon>Entelegynae</taxon>
        <taxon>Araneoidea</taxon>
        <taxon>Araneidae</taxon>
        <taxon>Araneus</taxon>
    </lineage>
</organism>
<protein>
    <recommendedName>
        <fullName evidence="3">Peptidase aspartic putative domain-containing protein</fullName>
    </recommendedName>
</protein>
<dbReference type="EMBL" id="BGPR01026999">
    <property type="protein sequence ID" value="GBN97151.1"/>
    <property type="molecule type" value="Genomic_DNA"/>
</dbReference>
<reference evidence="1 2" key="1">
    <citation type="journal article" date="2019" name="Sci. Rep.">
        <title>Orb-weaving spider Araneus ventricosus genome elucidates the spidroin gene catalogue.</title>
        <authorList>
            <person name="Kono N."/>
            <person name="Nakamura H."/>
            <person name="Ohtoshi R."/>
            <person name="Moran D.A.P."/>
            <person name="Shinohara A."/>
            <person name="Yoshida Y."/>
            <person name="Fujiwara M."/>
            <person name="Mori M."/>
            <person name="Tomita M."/>
            <person name="Arakawa K."/>
        </authorList>
    </citation>
    <scope>NUCLEOTIDE SEQUENCE [LARGE SCALE GENOMIC DNA]</scope>
</reference>
<sequence>MIIDAHMSQLLNLNPVRKSQDVKSLRRLYSICEAHIRGLENNGVDPNSYSSLLYPVLLKSIPRDLSLEFSHKINAKKENISDLLEFLIIEIQCRERNEHLIKEFDADAQKETRLNSYDKPTHKYGKFNKSKVDLSNRKNETSANTPHASAFVIDVKKCLFCVKFKSDHDTLSCPLSVEERKAYLRRNGTCYLCLIQGHVYKKCNSKRPPCGKCHRIHSELICDTSTALEPLSSGGEQSKVQNTSEVVTCSNINMYQDEVLLESCSTLMTIGNKRKTINILLDNASQRCFLKKEIADEMKLPVIRREKLLVYVFGSRDPIETSGSGLP</sequence>
<accession>A0A4Y2TAA1</accession>
<dbReference type="OrthoDB" id="6437669at2759"/>
<dbReference type="AlphaFoldDB" id="A0A4Y2TAA1"/>
<dbReference type="PANTHER" id="PTHR47331">
    <property type="entry name" value="PHD-TYPE DOMAIN-CONTAINING PROTEIN"/>
    <property type="match status" value="1"/>
</dbReference>
<dbReference type="Pfam" id="PF03564">
    <property type="entry name" value="DUF1759"/>
    <property type="match status" value="1"/>
</dbReference>
<evidence type="ECO:0008006" key="3">
    <source>
        <dbReference type="Google" id="ProtNLM"/>
    </source>
</evidence>
<gene>
    <name evidence="1" type="ORF">AVEN_106146_1</name>
</gene>
<evidence type="ECO:0000313" key="2">
    <source>
        <dbReference type="Proteomes" id="UP000499080"/>
    </source>
</evidence>
<name>A0A4Y2TAA1_ARAVE</name>